<dbReference type="PATRIC" id="fig|505341.3.peg.990"/>
<protein>
    <recommendedName>
        <fullName evidence="7">EamA domain-containing protein</fullName>
    </recommendedName>
</protein>
<evidence type="ECO:0000256" key="1">
    <source>
        <dbReference type="ARBA" id="ARBA00004651"/>
    </source>
</evidence>
<dbReference type="InterPro" id="IPR000620">
    <property type="entry name" value="EamA_dom"/>
</dbReference>
<feature type="transmembrane region" description="Helical" evidence="6">
    <location>
        <begin position="7"/>
        <end position="25"/>
    </location>
</feature>
<dbReference type="SUPFAM" id="SSF103481">
    <property type="entry name" value="Multidrug resistance efflux transporter EmrE"/>
    <property type="match status" value="1"/>
</dbReference>
<dbReference type="RefSeq" id="WP_066106770.1">
    <property type="nucleotide sequence ID" value="NZ_CP103875.1"/>
</dbReference>
<feature type="transmembrane region" description="Helical" evidence="6">
    <location>
        <begin position="94"/>
        <end position="118"/>
    </location>
</feature>
<keyword evidence="3 6" id="KW-0812">Transmembrane</keyword>
<evidence type="ECO:0000256" key="4">
    <source>
        <dbReference type="ARBA" id="ARBA00022989"/>
    </source>
</evidence>
<feature type="transmembrane region" description="Helical" evidence="6">
    <location>
        <begin position="69"/>
        <end position="88"/>
    </location>
</feature>
<dbReference type="Gene3D" id="1.10.3730.20">
    <property type="match status" value="1"/>
</dbReference>
<feature type="transmembrane region" description="Helical" evidence="6">
    <location>
        <begin position="210"/>
        <end position="234"/>
    </location>
</feature>
<dbReference type="OrthoDB" id="8479066at2"/>
<evidence type="ECO:0000256" key="3">
    <source>
        <dbReference type="ARBA" id="ARBA00022692"/>
    </source>
</evidence>
<feature type="transmembrane region" description="Helical" evidence="6">
    <location>
        <begin position="37"/>
        <end position="57"/>
    </location>
</feature>
<feature type="transmembrane region" description="Helical" evidence="6">
    <location>
        <begin position="187"/>
        <end position="204"/>
    </location>
</feature>
<feature type="transmembrane region" description="Helical" evidence="6">
    <location>
        <begin position="154"/>
        <end position="175"/>
    </location>
</feature>
<feature type="transmembrane region" description="Helical" evidence="6">
    <location>
        <begin position="279"/>
        <end position="302"/>
    </location>
</feature>
<dbReference type="GO" id="GO:0005886">
    <property type="term" value="C:plasma membrane"/>
    <property type="evidence" value="ECO:0007669"/>
    <property type="project" value="UniProtKB-SubCell"/>
</dbReference>
<dbReference type="PANTHER" id="PTHR32322">
    <property type="entry name" value="INNER MEMBRANE TRANSPORTER"/>
    <property type="match status" value="1"/>
</dbReference>
<comment type="subcellular location">
    <subcellularLocation>
        <location evidence="1">Cell membrane</location>
        <topology evidence="1">Multi-pass membrane protein</topology>
    </subcellularLocation>
</comment>
<evidence type="ECO:0000256" key="5">
    <source>
        <dbReference type="ARBA" id="ARBA00023136"/>
    </source>
</evidence>
<feature type="transmembrane region" description="Helical" evidence="6">
    <location>
        <begin position="246"/>
        <end position="267"/>
    </location>
</feature>
<keyword evidence="9" id="KW-1185">Reference proteome</keyword>
<comment type="caution">
    <text evidence="8">The sequence shown here is derived from an EMBL/GenBank/DDBJ whole genome shotgun (WGS) entry which is preliminary data.</text>
</comment>
<dbReference type="InterPro" id="IPR037185">
    <property type="entry name" value="EmrE-like"/>
</dbReference>
<dbReference type="PANTHER" id="PTHR32322:SF18">
    <property type="entry name" value="S-ADENOSYLMETHIONINE_S-ADENOSYLHOMOCYSTEINE TRANSPORTER"/>
    <property type="match status" value="1"/>
</dbReference>
<feature type="domain" description="EamA" evidence="7">
    <location>
        <begin position="7"/>
        <end position="142"/>
    </location>
</feature>
<evidence type="ECO:0000256" key="2">
    <source>
        <dbReference type="ARBA" id="ARBA00022475"/>
    </source>
</evidence>
<dbReference type="EMBL" id="JTJL01000016">
    <property type="protein sequence ID" value="OBW94994.1"/>
    <property type="molecule type" value="Genomic_DNA"/>
</dbReference>
<evidence type="ECO:0000313" key="8">
    <source>
        <dbReference type="EMBL" id="OBW94994.1"/>
    </source>
</evidence>
<gene>
    <name evidence="8" type="ORF">QS62_04920</name>
</gene>
<feature type="transmembrane region" description="Helical" evidence="6">
    <location>
        <begin position="125"/>
        <end position="142"/>
    </location>
</feature>
<sequence>MKQQPVIGFILVLIAVLMWGTLPIILQPVLPYIDNQTVVWCRFFVAAIGAYLILFMGKKRAFLAQLKRQHIILILLGIIGLSANFLLYNLTLKYIPATVSQVLSPLSSFFMLICGIFIFKEKLLIHQKIGLTILLIGLALFFNDRFADFSHVNSFSLGIFFCVSSSIVWVVYAVAQKFLLRNFTSQQILFAMYLGCTLVFLPVAKPAQLLHLAPITLLFLFYACIGTILAYGCYAEALNRWDISKISMIMPLIPIVTILFSFIFAWLLPHNFSYPNLNLLSYIGAGVVVFGSFFSSAGYRFIKKR</sequence>
<feature type="domain" description="EamA" evidence="7">
    <location>
        <begin position="157"/>
        <end position="265"/>
    </location>
</feature>
<evidence type="ECO:0000256" key="6">
    <source>
        <dbReference type="SAM" id="Phobius"/>
    </source>
</evidence>
<dbReference type="Pfam" id="PF00892">
    <property type="entry name" value="EamA"/>
    <property type="match status" value="2"/>
</dbReference>
<evidence type="ECO:0000313" key="9">
    <source>
        <dbReference type="Proteomes" id="UP000092649"/>
    </source>
</evidence>
<dbReference type="InterPro" id="IPR050638">
    <property type="entry name" value="AA-Vitamin_Transporters"/>
</dbReference>
<dbReference type="Proteomes" id="UP000092649">
    <property type="component" value="Unassembled WGS sequence"/>
</dbReference>
<name>A0A1A7P182_9PAST</name>
<accession>A0A1A7P182</accession>
<keyword evidence="5 6" id="KW-0472">Membrane</keyword>
<proteinExistence type="predicted"/>
<keyword evidence="2" id="KW-1003">Cell membrane</keyword>
<organism evidence="8 9">
    <name type="scientific">Gallibacterium salpingitidis</name>
    <dbReference type="NCBI Taxonomy" id="505341"/>
    <lineage>
        <taxon>Bacteria</taxon>
        <taxon>Pseudomonadati</taxon>
        <taxon>Pseudomonadota</taxon>
        <taxon>Gammaproteobacteria</taxon>
        <taxon>Pasteurellales</taxon>
        <taxon>Pasteurellaceae</taxon>
        <taxon>Gallibacterium</taxon>
    </lineage>
</organism>
<keyword evidence="4 6" id="KW-1133">Transmembrane helix</keyword>
<reference evidence="8 9" key="1">
    <citation type="submission" date="2014-11" db="EMBL/GenBank/DDBJ databases">
        <title>Pan-genome of Gallibacterium spp.</title>
        <authorList>
            <person name="Kudirkiene E."/>
            <person name="Bojesen A.M."/>
        </authorList>
    </citation>
    <scope>NUCLEOTIDE SEQUENCE [LARGE SCALE GENOMIC DNA]</scope>
    <source>
        <strain evidence="8 9">F150</strain>
    </source>
</reference>
<dbReference type="AlphaFoldDB" id="A0A1A7P182"/>
<evidence type="ECO:0000259" key="7">
    <source>
        <dbReference type="Pfam" id="PF00892"/>
    </source>
</evidence>